<dbReference type="CDD" id="cd09971">
    <property type="entry name" value="SdiA-regulated"/>
    <property type="match status" value="1"/>
</dbReference>
<evidence type="ECO:0000313" key="7">
    <source>
        <dbReference type="Proteomes" id="UP000278962"/>
    </source>
</evidence>
<dbReference type="Proteomes" id="UP000278962">
    <property type="component" value="Unassembled WGS sequence"/>
</dbReference>
<protein>
    <submittedName>
        <fullName evidence="6">Uncharacterized protein YjiK</fullName>
    </submittedName>
</protein>
<sequence length="693" mass="70367">MTIRRVLAAVVGAAALAAPANAIAAVDLSTYTRIGRYDLPEPTRTTPPAGSLLAKEVSAVTYDPDTDSLFVVGDESTSIVQVSKTGQLIDSMTLAPGAFDDVEGLTYVGGGQFVLAEERERRLVRFTYAAGTTLTRAQTQGVKLGTTIGNEGFEGLSSDPFSGGYVVVKELNPIGVFQTTVDWAAGTATVGSPEAVDVPSLFDTTALGVSDVADVFAQADGSLLLLSQESGKLLNVTRAGTVTSSLTVGSADEGHEGVTMDRAGRIYVTNENGGGDVDHPQLWVYAPASGPNAAPTGVALTNAVTSVSSTATRVKIADVSVSDDGQGTNTLAVAGADAAFFELDGTALYLKAGAPLDRVSISVAVTVDDVSVGATPDATSATLTVSVSTIAVTEASPWSSGNSPYRADWFEVTNRGTTAVDVSGWKVDDSSNAFASALALNGVTSIAPGESVLFVEGTAATAAALRASWQLGPEIKIGFYSGSGIGLSTDGDAVNVFDASGTRVSGFSFGPAVTGFTFENVDGVKLSVAGVNGAWTVAGETGSPGRIAAPYREATTPGVVSGTVPPQLGLTLGLPAVFAPFVAGVAQDYLATTTATVTSTAGDAALSVADTATTAPGRLVNGSYTLAQPLQVRAGDGTYAPVTSTPTTLRTYAAPVSRDEVTLGLKQAIGEKEPLRTGTYAKTVTFTLSTTNP</sequence>
<proteinExistence type="predicted"/>
<feature type="chain" id="PRO_5024951323" evidence="4">
    <location>
        <begin position="25"/>
        <end position="693"/>
    </location>
</feature>
<keyword evidence="2" id="KW-1003">Cell membrane</keyword>
<comment type="caution">
    <text evidence="6">The sequence shown here is derived from an EMBL/GenBank/DDBJ whole genome shotgun (WGS) entry which is preliminary data.</text>
</comment>
<keyword evidence="4" id="KW-0732">Signal</keyword>
<evidence type="ECO:0000259" key="5">
    <source>
        <dbReference type="PROSITE" id="PS51841"/>
    </source>
</evidence>
<dbReference type="Pfam" id="PF06977">
    <property type="entry name" value="SdiA-regulated"/>
    <property type="match status" value="1"/>
</dbReference>
<keyword evidence="7" id="KW-1185">Reference proteome</keyword>
<name>A0A660L763_9ACTN</name>
<accession>A0A660L763</accession>
<feature type="signal peptide" evidence="4">
    <location>
        <begin position="1"/>
        <end position="24"/>
    </location>
</feature>
<dbReference type="SUPFAM" id="SSF50956">
    <property type="entry name" value="Thermostable phytase (3-phytase)"/>
    <property type="match status" value="1"/>
</dbReference>
<evidence type="ECO:0000256" key="3">
    <source>
        <dbReference type="ARBA" id="ARBA00023136"/>
    </source>
</evidence>
<keyword evidence="3" id="KW-0472">Membrane</keyword>
<evidence type="ECO:0000256" key="4">
    <source>
        <dbReference type="SAM" id="SignalP"/>
    </source>
</evidence>
<comment type="subcellular location">
    <subcellularLocation>
        <location evidence="1">Cell membrane</location>
    </subcellularLocation>
</comment>
<evidence type="ECO:0000256" key="1">
    <source>
        <dbReference type="ARBA" id="ARBA00004236"/>
    </source>
</evidence>
<evidence type="ECO:0000313" key="6">
    <source>
        <dbReference type="EMBL" id="RKQ90329.1"/>
    </source>
</evidence>
<evidence type="ECO:0000256" key="2">
    <source>
        <dbReference type="ARBA" id="ARBA00022475"/>
    </source>
</evidence>
<dbReference type="AlphaFoldDB" id="A0A660L763"/>
<dbReference type="RefSeq" id="WP_170178751.1">
    <property type="nucleotide sequence ID" value="NZ_RBIL01000001.1"/>
</dbReference>
<dbReference type="Pfam" id="PF00932">
    <property type="entry name" value="LTD"/>
    <property type="match status" value="1"/>
</dbReference>
<dbReference type="InterPro" id="IPR001322">
    <property type="entry name" value="Lamin_tail_dom"/>
</dbReference>
<organism evidence="6 7">
    <name type="scientific">Solirubrobacter pauli</name>
    <dbReference type="NCBI Taxonomy" id="166793"/>
    <lineage>
        <taxon>Bacteria</taxon>
        <taxon>Bacillati</taxon>
        <taxon>Actinomycetota</taxon>
        <taxon>Thermoleophilia</taxon>
        <taxon>Solirubrobacterales</taxon>
        <taxon>Solirubrobacteraceae</taxon>
        <taxon>Solirubrobacter</taxon>
    </lineage>
</organism>
<gene>
    <name evidence="6" type="ORF">C8N24_0130</name>
</gene>
<dbReference type="EMBL" id="RBIL01000001">
    <property type="protein sequence ID" value="RKQ90329.1"/>
    <property type="molecule type" value="Genomic_DNA"/>
</dbReference>
<dbReference type="PROSITE" id="PS51841">
    <property type="entry name" value="LTD"/>
    <property type="match status" value="1"/>
</dbReference>
<reference evidence="6 7" key="1">
    <citation type="submission" date="2018-10" db="EMBL/GenBank/DDBJ databases">
        <title>Genomic Encyclopedia of Archaeal and Bacterial Type Strains, Phase II (KMG-II): from individual species to whole genera.</title>
        <authorList>
            <person name="Goeker M."/>
        </authorList>
    </citation>
    <scope>NUCLEOTIDE SEQUENCE [LARGE SCALE GENOMIC DNA]</scope>
    <source>
        <strain evidence="6 7">DSM 14954</strain>
    </source>
</reference>
<feature type="domain" description="LTD" evidence="5">
    <location>
        <begin position="377"/>
        <end position="511"/>
    </location>
</feature>
<dbReference type="GO" id="GO:0005886">
    <property type="term" value="C:plasma membrane"/>
    <property type="evidence" value="ECO:0007669"/>
    <property type="project" value="UniProtKB-SubCell"/>
</dbReference>
<dbReference type="InterPro" id="IPR009722">
    <property type="entry name" value="YjiK/CarP"/>
</dbReference>